<keyword evidence="1" id="KW-0677">Repeat</keyword>
<evidence type="ECO:0000259" key="3">
    <source>
        <dbReference type="PROSITE" id="PS50172"/>
    </source>
</evidence>
<sequence>MTELEGSESRDKPVNVPEALFKDVKYYVVGDIAKEVLELLNAGGAKQDTYLSEMVSHVISDDPSQDEYSEAKELFDLPVVRSSWVYLSIKCKKQLPIPVFSPADLLFSELLLVHLSLMQKTLYIKCTHLITSATEGAKYEAALKHAEKVNIVTPDWVTDSIKKEAKVDESIYHPRLIVYPEPEPPTPPTPPATPPQEKIPTPPLPQPMDTSEPQTMPILDRANMGLPRPNFADFSERVQKGRVTP</sequence>
<evidence type="ECO:0000256" key="2">
    <source>
        <dbReference type="SAM" id="MobiDB-lite"/>
    </source>
</evidence>
<feature type="domain" description="BRCT" evidence="3">
    <location>
        <begin position="16"/>
        <end position="102"/>
    </location>
</feature>
<dbReference type="OrthoDB" id="342264at2759"/>
<evidence type="ECO:0000256" key="1">
    <source>
        <dbReference type="ARBA" id="ARBA00022737"/>
    </source>
</evidence>
<feature type="domain" description="BRCT" evidence="3">
    <location>
        <begin position="125"/>
        <end position="174"/>
    </location>
</feature>
<dbReference type="EMBL" id="CAJPWZ010002076">
    <property type="protein sequence ID" value="CAG2230620.1"/>
    <property type="molecule type" value="Genomic_DNA"/>
</dbReference>
<dbReference type="Gene3D" id="3.40.50.10190">
    <property type="entry name" value="BRCT domain"/>
    <property type="match status" value="2"/>
</dbReference>
<dbReference type="Pfam" id="PF12738">
    <property type="entry name" value="PTCB-BRCT"/>
    <property type="match status" value="2"/>
</dbReference>
<proteinExistence type="predicted"/>
<dbReference type="GO" id="GO:0006270">
    <property type="term" value="P:DNA replication initiation"/>
    <property type="evidence" value="ECO:0007669"/>
    <property type="project" value="TreeGrafter"/>
</dbReference>
<dbReference type="CDD" id="cd17714">
    <property type="entry name" value="BRCT_PAXIP1_rpt1"/>
    <property type="match status" value="1"/>
</dbReference>
<dbReference type="Proteomes" id="UP000683360">
    <property type="component" value="Unassembled WGS sequence"/>
</dbReference>
<dbReference type="PROSITE" id="PS50172">
    <property type="entry name" value="BRCT"/>
    <property type="match status" value="2"/>
</dbReference>
<protein>
    <submittedName>
        <fullName evidence="4">PAXIP1</fullName>
    </submittedName>
</protein>
<evidence type="ECO:0000313" key="4">
    <source>
        <dbReference type="EMBL" id="CAG2230620.1"/>
    </source>
</evidence>
<dbReference type="SUPFAM" id="SSF52113">
    <property type="entry name" value="BRCT domain"/>
    <property type="match status" value="2"/>
</dbReference>
<feature type="region of interest" description="Disordered" evidence="2">
    <location>
        <begin position="178"/>
        <end position="245"/>
    </location>
</feature>
<dbReference type="GO" id="GO:0033314">
    <property type="term" value="P:mitotic DNA replication checkpoint signaling"/>
    <property type="evidence" value="ECO:0007669"/>
    <property type="project" value="TreeGrafter"/>
</dbReference>
<dbReference type="PANTHER" id="PTHR13561">
    <property type="entry name" value="DNA REPLICATION REGULATOR DPB11-RELATED"/>
    <property type="match status" value="1"/>
</dbReference>
<dbReference type="InterPro" id="IPR001357">
    <property type="entry name" value="BRCT_dom"/>
</dbReference>
<dbReference type="GO" id="GO:0007095">
    <property type="term" value="P:mitotic G2 DNA damage checkpoint signaling"/>
    <property type="evidence" value="ECO:0007669"/>
    <property type="project" value="TreeGrafter"/>
</dbReference>
<comment type="caution">
    <text evidence="4">The sequence shown here is derived from an EMBL/GenBank/DDBJ whole genome shotgun (WGS) entry which is preliminary data.</text>
</comment>
<evidence type="ECO:0000313" key="5">
    <source>
        <dbReference type="Proteomes" id="UP000683360"/>
    </source>
</evidence>
<name>A0A8S3TA62_MYTED</name>
<reference evidence="4" key="1">
    <citation type="submission" date="2021-03" db="EMBL/GenBank/DDBJ databases">
        <authorList>
            <person name="Bekaert M."/>
        </authorList>
    </citation>
    <scope>NUCLEOTIDE SEQUENCE</scope>
</reference>
<dbReference type="SMART" id="SM00292">
    <property type="entry name" value="BRCT"/>
    <property type="match status" value="2"/>
</dbReference>
<gene>
    <name evidence="4" type="ORF">MEDL_43451</name>
</gene>
<dbReference type="AlphaFoldDB" id="A0A8S3TA62"/>
<keyword evidence="5" id="KW-1185">Reference proteome</keyword>
<dbReference type="InterPro" id="IPR036420">
    <property type="entry name" value="BRCT_dom_sf"/>
</dbReference>
<feature type="compositionally biased region" description="Pro residues" evidence="2">
    <location>
        <begin position="181"/>
        <end position="194"/>
    </location>
</feature>
<accession>A0A8S3TA62</accession>
<organism evidence="4 5">
    <name type="scientific">Mytilus edulis</name>
    <name type="common">Blue mussel</name>
    <dbReference type="NCBI Taxonomy" id="6550"/>
    <lineage>
        <taxon>Eukaryota</taxon>
        <taxon>Metazoa</taxon>
        <taxon>Spiralia</taxon>
        <taxon>Lophotrochozoa</taxon>
        <taxon>Mollusca</taxon>
        <taxon>Bivalvia</taxon>
        <taxon>Autobranchia</taxon>
        <taxon>Pteriomorphia</taxon>
        <taxon>Mytilida</taxon>
        <taxon>Mytiloidea</taxon>
        <taxon>Mytilidae</taxon>
        <taxon>Mytilinae</taxon>
        <taxon>Mytilus</taxon>
    </lineage>
</organism>
<dbReference type="PANTHER" id="PTHR13561:SF20">
    <property type="entry name" value="DNA TOPOISOMERASE 2-BINDING PROTEIN 1"/>
    <property type="match status" value="1"/>
</dbReference>